<accession>A0A3A9KUI1</accession>
<evidence type="ECO:0000256" key="8">
    <source>
        <dbReference type="ARBA" id="ARBA00060592"/>
    </source>
</evidence>
<dbReference type="Gene3D" id="1.10.101.10">
    <property type="entry name" value="PGBD-like superfamily/PGBD"/>
    <property type="match status" value="1"/>
</dbReference>
<dbReference type="InterPro" id="IPR036366">
    <property type="entry name" value="PGBDSf"/>
</dbReference>
<keyword evidence="10" id="KW-0732">Signal</keyword>
<dbReference type="SUPFAM" id="SSF47090">
    <property type="entry name" value="PGBD-like"/>
    <property type="match status" value="1"/>
</dbReference>
<comment type="pathway">
    <text evidence="8">Glycan biosynthesis.</text>
</comment>
<dbReference type="GO" id="GO:0018104">
    <property type="term" value="P:peptidoglycan-protein cross-linking"/>
    <property type="evidence" value="ECO:0007669"/>
    <property type="project" value="TreeGrafter"/>
</dbReference>
<feature type="active site" description="Proton donor/acceptor" evidence="9">
    <location>
        <position position="112"/>
    </location>
</feature>
<dbReference type="InterPro" id="IPR038063">
    <property type="entry name" value="Transpep_catalytic_dom"/>
</dbReference>
<evidence type="ECO:0000256" key="1">
    <source>
        <dbReference type="ARBA" id="ARBA00004752"/>
    </source>
</evidence>
<evidence type="ECO:0000256" key="3">
    <source>
        <dbReference type="ARBA" id="ARBA00022679"/>
    </source>
</evidence>
<feature type="chain" id="PRO_5017316787" description="L,D-TPase catalytic domain-containing protein" evidence="10">
    <location>
        <begin position="25"/>
        <end position="261"/>
    </location>
</feature>
<dbReference type="AlphaFoldDB" id="A0A3A9KUI1"/>
<comment type="similarity">
    <text evidence="2">Belongs to the YkuD family.</text>
</comment>
<evidence type="ECO:0000256" key="7">
    <source>
        <dbReference type="ARBA" id="ARBA00023316"/>
    </source>
</evidence>
<sequence length="261" mass="29002">MKKLMTPFVILFLLFLFKVSEVSADDEQLVIINKTQNQLVFYENNRVSEIYDVATGATADLTPEGEFKVINKIVDRPYYKEEIPGGDPSNPLGRRWIGINPFGTNGNTYAIHGNNNPNSIGYNVSAGCIRMHNEEIESFFEELEVDTPVIITSSDQSFDKIGEEHGYDLTGASSSTVISTHAKFTNGSHGEGVEMLQRRLTILGYDTKGIDGSFGPATNEAVKAFQQDHDLEVDGIADRETRKKTSLLFVSLLQDHSQVME</sequence>
<evidence type="ECO:0000256" key="6">
    <source>
        <dbReference type="ARBA" id="ARBA00022984"/>
    </source>
</evidence>
<evidence type="ECO:0000256" key="9">
    <source>
        <dbReference type="PROSITE-ProRule" id="PRU01373"/>
    </source>
</evidence>
<feature type="signal peptide" evidence="10">
    <location>
        <begin position="1"/>
        <end position="24"/>
    </location>
</feature>
<keyword evidence="3" id="KW-0808">Transferase</keyword>
<protein>
    <recommendedName>
        <fullName evidence="11">L,D-TPase catalytic domain-containing protein</fullName>
    </recommendedName>
</protein>
<dbReference type="EMBL" id="PDOE01000002">
    <property type="protein sequence ID" value="RKL68256.1"/>
    <property type="molecule type" value="Genomic_DNA"/>
</dbReference>
<evidence type="ECO:0000313" key="12">
    <source>
        <dbReference type="EMBL" id="RKL68256.1"/>
    </source>
</evidence>
<proteinExistence type="inferred from homology"/>
<dbReference type="UniPathway" id="UPA00219"/>
<evidence type="ECO:0000256" key="4">
    <source>
        <dbReference type="ARBA" id="ARBA00022801"/>
    </source>
</evidence>
<dbReference type="Proteomes" id="UP000281498">
    <property type="component" value="Unassembled WGS sequence"/>
</dbReference>
<dbReference type="InterPro" id="IPR002477">
    <property type="entry name" value="Peptidoglycan-bd-like"/>
</dbReference>
<keyword evidence="5 9" id="KW-0133">Cell shape</keyword>
<dbReference type="Pfam" id="PF03734">
    <property type="entry name" value="YkuD"/>
    <property type="match status" value="1"/>
</dbReference>
<evidence type="ECO:0000256" key="5">
    <source>
        <dbReference type="ARBA" id="ARBA00022960"/>
    </source>
</evidence>
<name>A0A3A9KUI1_9BACI</name>
<keyword evidence="13" id="KW-1185">Reference proteome</keyword>
<dbReference type="Pfam" id="PF01471">
    <property type="entry name" value="PG_binding_1"/>
    <property type="match status" value="1"/>
</dbReference>
<dbReference type="OrthoDB" id="9787225at2"/>
<evidence type="ECO:0000256" key="2">
    <source>
        <dbReference type="ARBA" id="ARBA00005992"/>
    </source>
</evidence>
<dbReference type="Gene3D" id="2.40.440.10">
    <property type="entry name" value="L,D-transpeptidase catalytic domain-like"/>
    <property type="match status" value="1"/>
</dbReference>
<dbReference type="PANTHER" id="PTHR30582">
    <property type="entry name" value="L,D-TRANSPEPTIDASE"/>
    <property type="match status" value="1"/>
</dbReference>
<dbReference type="InterPro" id="IPR036365">
    <property type="entry name" value="PGBD-like_sf"/>
</dbReference>
<reference evidence="12 13" key="1">
    <citation type="submission" date="2017-10" db="EMBL/GenBank/DDBJ databases">
        <title>Bacillus sp. nov., a halophilic bacterium isolated from a Keqin Lake.</title>
        <authorList>
            <person name="Wang H."/>
        </authorList>
    </citation>
    <scope>NUCLEOTIDE SEQUENCE [LARGE SCALE GENOMIC DNA]</scope>
    <source>
        <strain evidence="12 13">KCTC 13187</strain>
    </source>
</reference>
<keyword evidence="4" id="KW-0378">Hydrolase</keyword>
<dbReference type="FunFam" id="2.40.440.10:FF:000003">
    <property type="entry name" value="L,D-transpeptidase YciB"/>
    <property type="match status" value="1"/>
</dbReference>
<feature type="active site" description="Nucleophile" evidence="9">
    <location>
        <position position="128"/>
    </location>
</feature>
<dbReference type="CDD" id="cd16913">
    <property type="entry name" value="YkuD_like"/>
    <property type="match status" value="1"/>
</dbReference>
<keyword evidence="6 9" id="KW-0573">Peptidoglycan synthesis</keyword>
<dbReference type="GO" id="GO:0071972">
    <property type="term" value="F:peptidoglycan L,D-transpeptidase activity"/>
    <property type="evidence" value="ECO:0007669"/>
    <property type="project" value="TreeGrafter"/>
</dbReference>
<dbReference type="GO" id="GO:0008360">
    <property type="term" value="P:regulation of cell shape"/>
    <property type="evidence" value="ECO:0007669"/>
    <property type="project" value="UniProtKB-UniRule"/>
</dbReference>
<dbReference type="GO" id="GO:0005576">
    <property type="term" value="C:extracellular region"/>
    <property type="evidence" value="ECO:0007669"/>
    <property type="project" value="TreeGrafter"/>
</dbReference>
<evidence type="ECO:0000256" key="10">
    <source>
        <dbReference type="SAM" id="SignalP"/>
    </source>
</evidence>
<feature type="domain" description="L,D-TPase catalytic" evidence="11">
    <location>
        <begin position="28"/>
        <end position="152"/>
    </location>
</feature>
<comment type="pathway">
    <text evidence="1 9">Cell wall biogenesis; peptidoglycan biosynthesis.</text>
</comment>
<dbReference type="InterPro" id="IPR005490">
    <property type="entry name" value="LD_TPept_cat_dom"/>
</dbReference>
<gene>
    <name evidence="12" type="ORF">CR203_07165</name>
</gene>
<dbReference type="PROSITE" id="PS52029">
    <property type="entry name" value="LD_TPASE"/>
    <property type="match status" value="1"/>
</dbReference>
<evidence type="ECO:0000259" key="11">
    <source>
        <dbReference type="PROSITE" id="PS52029"/>
    </source>
</evidence>
<dbReference type="InterPro" id="IPR050979">
    <property type="entry name" value="LD-transpeptidase"/>
</dbReference>
<dbReference type="GO" id="GO:0071555">
    <property type="term" value="P:cell wall organization"/>
    <property type="evidence" value="ECO:0007669"/>
    <property type="project" value="UniProtKB-UniRule"/>
</dbReference>
<keyword evidence="7 9" id="KW-0961">Cell wall biogenesis/degradation</keyword>
<evidence type="ECO:0000313" key="13">
    <source>
        <dbReference type="Proteomes" id="UP000281498"/>
    </source>
</evidence>
<dbReference type="RefSeq" id="WP_110938595.1">
    <property type="nucleotide sequence ID" value="NZ_KZ614147.1"/>
</dbReference>
<comment type="caution">
    <text evidence="12">The sequence shown here is derived from an EMBL/GenBank/DDBJ whole genome shotgun (WGS) entry which is preliminary data.</text>
</comment>
<dbReference type="SUPFAM" id="SSF141523">
    <property type="entry name" value="L,D-transpeptidase catalytic domain-like"/>
    <property type="match status" value="1"/>
</dbReference>
<dbReference type="GO" id="GO:0016740">
    <property type="term" value="F:transferase activity"/>
    <property type="evidence" value="ECO:0007669"/>
    <property type="project" value="UniProtKB-KW"/>
</dbReference>
<organism evidence="12 13">
    <name type="scientific">Salipaludibacillus neizhouensis</name>
    <dbReference type="NCBI Taxonomy" id="885475"/>
    <lineage>
        <taxon>Bacteria</taxon>
        <taxon>Bacillati</taxon>
        <taxon>Bacillota</taxon>
        <taxon>Bacilli</taxon>
        <taxon>Bacillales</taxon>
        <taxon>Bacillaceae</taxon>
    </lineage>
</organism>
<dbReference type="PANTHER" id="PTHR30582:SF4">
    <property type="entry name" value="L,D-TRANSPEPTIDASE YQJB-RELATED"/>
    <property type="match status" value="1"/>
</dbReference>